<evidence type="ECO:0000313" key="3">
    <source>
        <dbReference type="Proteomes" id="UP000515908"/>
    </source>
</evidence>
<dbReference type="SMART" id="SM00698">
    <property type="entry name" value="MORN"/>
    <property type="match status" value="3"/>
</dbReference>
<dbReference type="VEuPathDB" id="TriTrypDB:ADEAN_001046900"/>
<dbReference type="Pfam" id="PF02493">
    <property type="entry name" value="MORN"/>
    <property type="match status" value="4"/>
</dbReference>
<dbReference type="FunFam" id="2.20.110.10:FF:000025">
    <property type="entry name" value="MORN repeat, putative"/>
    <property type="match status" value="1"/>
</dbReference>
<sequence length="177" mass="19380">MPPKKKDPKAEEPQYVDEQGTFIHEEASARYAGGIRRFTVQVEASAKKGAATPPPTEGAAAPPAVLYRHGHGTYSCPTFEYSGEWVMDALHGKGELHFRQSGARYVGELVQGRYEGEGTYSWGDGAQYSGQWRAGRMHGEGTFTERGGSQVWRGMYYNGTGPGLERLHRAVLNPATS</sequence>
<evidence type="ECO:0000313" key="2">
    <source>
        <dbReference type="EMBL" id="CAD2222913.1"/>
    </source>
</evidence>
<dbReference type="OrthoDB" id="437960at2759"/>
<accession>S9WI19</accession>
<keyword evidence="3" id="KW-1185">Reference proteome</keyword>
<gene>
    <name evidence="2" type="ORF">ADEAN_001046900</name>
</gene>
<proteinExistence type="predicted"/>
<dbReference type="Gene3D" id="2.20.110.10">
    <property type="entry name" value="Histone H3 K4-specific methyltransferase SET7/9 N-terminal domain"/>
    <property type="match status" value="1"/>
</dbReference>
<keyword evidence="1" id="KW-0677">Repeat</keyword>
<dbReference type="Proteomes" id="UP000515908">
    <property type="component" value="Chromosome 29"/>
</dbReference>
<dbReference type="InterPro" id="IPR003409">
    <property type="entry name" value="MORN"/>
</dbReference>
<organism evidence="2 3">
    <name type="scientific">Angomonas deanei</name>
    <dbReference type="NCBI Taxonomy" id="59799"/>
    <lineage>
        <taxon>Eukaryota</taxon>
        <taxon>Discoba</taxon>
        <taxon>Euglenozoa</taxon>
        <taxon>Kinetoplastea</taxon>
        <taxon>Metakinetoplastina</taxon>
        <taxon>Trypanosomatida</taxon>
        <taxon>Trypanosomatidae</taxon>
        <taxon>Strigomonadinae</taxon>
        <taxon>Angomonas</taxon>
    </lineage>
</organism>
<name>S9WI19_9TRYP</name>
<dbReference type="SUPFAM" id="SSF82185">
    <property type="entry name" value="Histone H3 K4-specific methyltransferase SET7/9 N-terminal domain"/>
    <property type="match status" value="1"/>
</dbReference>
<dbReference type="PANTHER" id="PTHR46917:SF1">
    <property type="entry name" value="MORN REPEAT-CONTAINING PROTEIN 2"/>
    <property type="match status" value="1"/>
</dbReference>
<evidence type="ECO:0000256" key="1">
    <source>
        <dbReference type="ARBA" id="ARBA00022737"/>
    </source>
</evidence>
<dbReference type="EMBL" id="LR877173">
    <property type="protein sequence ID" value="CAD2222913.1"/>
    <property type="molecule type" value="Genomic_DNA"/>
</dbReference>
<dbReference type="InterPro" id="IPR052849">
    <property type="entry name" value="MORN_repeat_protein"/>
</dbReference>
<dbReference type="PANTHER" id="PTHR46917">
    <property type="entry name" value="MORN REPEAT-CONTAINING PROTEIN 2"/>
    <property type="match status" value="1"/>
</dbReference>
<protein>
    <submittedName>
        <fullName evidence="2">MORN repeat, putative</fullName>
    </submittedName>
</protein>
<reference evidence="2 3" key="1">
    <citation type="submission" date="2020-08" db="EMBL/GenBank/DDBJ databases">
        <authorList>
            <person name="Newling K."/>
            <person name="Davey J."/>
            <person name="Forrester S."/>
        </authorList>
    </citation>
    <scope>NUCLEOTIDE SEQUENCE [LARGE SCALE GENOMIC DNA]</scope>
    <source>
        <strain evidence="3">Crithidia deanei Carvalho (ATCC PRA-265)</strain>
    </source>
</reference>
<dbReference type="AlphaFoldDB" id="S9WI19"/>